<accession>A0A7S3G315</accession>
<feature type="domain" description="JmjC" evidence="5">
    <location>
        <begin position="97"/>
        <end position="248"/>
    </location>
</feature>
<dbReference type="EMBL" id="HBIB01012889">
    <property type="protein sequence ID" value="CAE0246293.1"/>
    <property type="molecule type" value="Transcribed_RNA"/>
</dbReference>
<protein>
    <recommendedName>
        <fullName evidence="5">JmjC domain-containing protein</fullName>
    </recommendedName>
</protein>
<feature type="compositionally biased region" description="Basic and acidic residues" evidence="4">
    <location>
        <begin position="76"/>
        <end position="85"/>
    </location>
</feature>
<evidence type="ECO:0000256" key="2">
    <source>
        <dbReference type="ARBA" id="ARBA00022490"/>
    </source>
</evidence>
<reference evidence="6" key="1">
    <citation type="submission" date="2021-01" db="EMBL/GenBank/DDBJ databases">
        <authorList>
            <person name="Corre E."/>
            <person name="Pelletier E."/>
            <person name="Niang G."/>
            <person name="Scheremetjew M."/>
            <person name="Finn R."/>
            <person name="Kale V."/>
            <person name="Holt S."/>
            <person name="Cochrane G."/>
            <person name="Meng A."/>
            <person name="Brown T."/>
            <person name="Cohen L."/>
        </authorList>
    </citation>
    <scope>NUCLEOTIDE SEQUENCE</scope>
    <source>
        <strain evidence="6">NIES-2562</strain>
    </source>
</reference>
<dbReference type="AlphaFoldDB" id="A0A7S3G315"/>
<feature type="region of interest" description="Disordered" evidence="4">
    <location>
        <begin position="62"/>
        <end position="98"/>
    </location>
</feature>
<dbReference type="PANTHER" id="PTHR12461:SF43">
    <property type="entry name" value="HSPB1-ASSOCIATED PROTEIN 1"/>
    <property type="match status" value="1"/>
</dbReference>
<evidence type="ECO:0000259" key="5">
    <source>
        <dbReference type="PROSITE" id="PS51184"/>
    </source>
</evidence>
<proteinExistence type="predicted"/>
<feature type="region of interest" description="Disordered" evidence="4">
    <location>
        <begin position="292"/>
        <end position="328"/>
    </location>
</feature>
<dbReference type="InterPro" id="IPR041667">
    <property type="entry name" value="Cupin_8"/>
</dbReference>
<evidence type="ECO:0000256" key="1">
    <source>
        <dbReference type="ARBA" id="ARBA00004496"/>
    </source>
</evidence>
<dbReference type="Pfam" id="PF13621">
    <property type="entry name" value="Cupin_8"/>
    <property type="match status" value="1"/>
</dbReference>
<evidence type="ECO:0000313" key="6">
    <source>
        <dbReference type="EMBL" id="CAE0246293.1"/>
    </source>
</evidence>
<evidence type="ECO:0000256" key="4">
    <source>
        <dbReference type="SAM" id="MobiDB-lite"/>
    </source>
</evidence>
<evidence type="ECO:0000256" key="3">
    <source>
        <dbReference type="ARBA" id="ARBA00037342"/>
    </source>
</evidence>
<sequence length="360" mass="40123">MEGESGSEKGGSYWEGDCMYDNMTVTEFLRWTNGEVELGDGVSPSSHWAYMDYKYAAEHLSRADKKGESEEDDSGVNEKSERGGRGGEQGGADTPHPSFDHMYGWDKLGFDLDKNRETVLWLGTKGSLTPLHFDAYGYNVVVQAMGEKEWVFFSPAQTDHLYPTRIPFEESSVYSKVNMLESEEAIAAAFPLFSAARRQVVTLQAGDVLFVPPDWWHYVRTTSPLSLSCNRWMAMEERDEKKRVEECVVRTLLTALLPPPRPTQLCEWLNPNEAYWERGECEQVLTALLSGRGSEVGEEGGIGEAEEENGQEKEGSEEGSETESEKGDGVGRIWLKLAEAVSQPDVISLISARLCSTASK</sequence>
<gene>
    <name evidence="6" type="ORF">PBIL07802_LOCUS8476</name>
</gene>
<dbReference type="SUPFAM" id="SSF51197">
    <property type="entry name" value="Clavaminate synthase-like"/>
    <property type="match status" value="1"/>
</dbReference>
<organism evidence="6">
    <name type="scientific">Palpitomonas bilix</name>
    <dbReference type="NCBI Taxonomy" id="652834"/>
    <lineage>
        <taxon>Eukaryota</taxon>
        <taxon>Eukaryota incertae sedis</taxon>
    </lineage>
</organism>
<name>A0A7S3G315_9EUKA</name>
<dbReference type="PANTHER" id="PTHR12461">
    <property type="entry name" value="HYPOXIA-INDUCIBLE FACTOR 1 ALPHA INHIBITOR-RELATED"/>
    <property type="match status" value="1"/>
</dbReference>
<comment type="function">
    <text evidence="3">May play a role in cellular stress response.</text>
</comment>
<dbReference type="InterPro" id="IPR003347">
    <property type="entry name" value="JmjC_dom"/>
</dbReference>
<comment type="subcellular location">
    <subcellularLocation>
        <location evidence="1">Cytoplasm</location>
    </subcellularLocation>
</comment>
<dbReference type="GO" id="GO:0005737">
    <property type="term" value="C:cytoplasm"/>
    <property type="evidence" value="ECO:0007669"/>
    <property type="project" value="UniProtKB-SubCell"/>
</dbReference>
<dbReference type="Gene3D" id="2.60.120.10">
    <property type="entry name" value="Jelly Rolls"/>
    <property type="match status" value="1"/>
</dbReference>
<dbReference type="SMART" id="SM00558">
    <property type="entry name" value="JmjC"/>
    <property type="match status" value="1"/>
</dbReference>
<keyword evidence="2" id="KW-0963">Cytoplasm</keyword>
<dbReference type="InterPro" id="IPR014710">
    <property type="entry name" value="RmlC-like_jellyroll"/>
</dbReference>
<dbReference type="PROSITE" id="PS51184">
    <property type="entry name" value="JMJC"/>
    <property type="match status" value="1"/>
</dbReference>